<feature type="transmembrane region" description="Helical" evidence="1">
    <location>
        <begin position="48"/>
        <end position="69"/>
    </location>
</feature>
<keyword evidence="1" id="KW-0812">Transmembrane</keyword>
<sequence>MLRPTGLMMYPMESMDMRWFVRGLVSSLLGLSVGFSVAFIATPDPTGLFPIVVGLILTVALTVIFYAGIDRVAPSESE</sequence>
<proteinExistence type="predicted"/>
<organism evidence="2 3">
    <name type="scientific">Halorubrum salipaludis</name>
    <dbReference type="NCBI Taxonomy" id="2032630"/>
    <lineage>
        <taxon>Archaea</taxon>
        <taxon>Methanobacteriati</taxon>
        <taxon>Methanobacteriota</taxon>
        <taxon>Stenosarchaea group</taxon>
        <taxon>Halobacteria</taxon>
        <taxon>Halobacteriales</taxon>
        <taxon>Haloferacaceae</taxon>
        <taxon>Halorubrum</taxon>
    </lineage>
</organism>
<evidence type="ECO:0000313" key="2">
    <source>
        <dbReference type="EMBL" id="PAU77017.1"/>
    </source>
</evidence>
<evidence type="ECO:0000256" key="1">
    <source>
        <dbReference type="SAM" id="Phobius"/>
    </source>
</evidence>
<protein>
    <submittedName>
        <fullName evidence="2">Uncharacterized protein</fullName>
    </submittedName>
</protein>
<keyword evidence="1" id="KW-0472">Membrane</keyword>
<accession>A0A2A2EXC0</accession>
<dbReference type="EMBL" id="NSKC01000022">
    <property type="protein sequence ID" value="PAU77017.1"/>
    <property type="molecule type" value="Genomic_DNA"/>
</dbReference>
<reference evidence="2 3" key="1">
    <citation type="submission" date="2017-08" db="EMBL/GenBank/DDBJ databases">
        <title>The strain WRN001 was isolated from Binhai saline alkaline soil, Tianjin, China.</title>
        <authorList>
            <person name="Liu D."/>
            <person name="Zhang G."/>
        </authorList>
    </citation>
    <scope>NUCLEOTIDE SEQUENCE [LARGE SCALE GENOMIC DNA]</scope>
    <source>
        <strain evidence="2 3">WN019</strain>
    </source>
</reference>
<gene>
    <name evidence="2" type="ORF">CK500_16590</name>
</gene>
<dbReference type="Proteomes" id="UP000218083">
    <property type="component" value="Unassembled WGS sequence"/>
</dbReference>
<comment type="caution">
    <text evidence="2">The sequence shown here is derived from an EMBL/GenBank/DDBJ whole genome shotgun (WGS) entry which is preliminary data.</text>
</comment>
<name>A0A2A2EXC0_9EURY</name>
<keyword evidence="3" id="KW-1185">Reference proteome</keyword>
<dbReference type="AlphaFoldDB" id="A0A2A2EXC0"/>
<evidence type="ECO:0000313" key="3">
    <source>
        <dbReference type="Proteomes" id="UP000218083"/>
    </source>
</evidence>
<keyword evidence="1" id="KW-1133">Transmembrane helix</keyword>